<reference evidence="10" key="2">
    <citation type="submission" date="2021-06" db="EMBL/GenBank/DDBJ databases">
        <authorList>
            <person name="Rogers T.H."/>
            <person name="Ramsay J.P."/>
            <person name="Wang P."/>
            <person name="Terpolilli J."/>
        </authorList>
    </citation>
    <scope>NUCLEOTIDE SEQUENCE</scope>
    <source>
        <strain evidence="10">WSM5005</strain>
    </source>
</reference>
<accession>A0A1I9YDN2</accession>
<evidence type="ECO:0000256" key="2">
    <source>
        <dbReference type="ARBA" id="ARBA00022448"/>
    </source>
</evidence>
<dbReference type="InterPro" id="IPR000515">
    <property type="entry name" value="MetI-like"/>
</dbReference>
<dbReference type="EMBL" id="CP017561">
    <property type="protein sequence ID" value="APA84415.1"/>
    <property type="molecule type" value="Genomic_DNA"/>
</dbReference>
<keyword evidence="2 8" id="KW-0813">Transport</keyword>
<dbReference type="GO" id="GO:0005886">
    <property type="term" value="C:plasma membrane"/>
    <property type="evidence" value="ECO:0007669"/>
    <property type="project" value="UniProtKB-SubCell"/>
</dbReference>
<feature type="transmembrane region" description="Helical" evidence="8">
    <location>
        <begin position="198"/>
        <end position="221"/>
    </location>
</feature>
<evidence type="ECO:0000313" key="11">
    <source>
        <dbReference type="Proteomes" id="UP000179860"/>
    </source>
</evidence>
<evidence type="ECO:0000256" key="4">
    <source>
        <dbReference type="ARBA" id="ARBA00022519"/>
    </source>
</evidence>
<name>A0A1I9YDN2_9BURK</name>
<dbReference type="PROSITE" id="PS50928">
    <property type="entry name" value="ABC_TM1"/>
    <property type="match status" value="1"/>
</dbReference>
<feature type="transmembrane region" description="Helical" evidence="8">
    <location>
        <begin position="241"/>
        <end position="262"/>
    </location>
</feature>
<dbReference type="RefSeq" id="WP_027198164.1">
    <property type="nucleotide sequence ID" value="NZ_CP017561.2"/>
</dbReference>
<feature type="domain" description="ABC transmembrane type-1" evidence="9">
    <location>
        <begin position="59"/>
        <end position="260"/>
    </location>
</feature>
<gene>
    <name evidence="10" type="ORF">BJG93_02660</name>
</gene>
<dbReference type="Gene3D" id="1.10.3720.10">
    <property type="entry name" value="MetI-like"/>
    <property type="match status" value="1"/>
</dbReference>
<keyword evidence="3" id="KW-1003">Cell membrane</keyword>
<dbReference type="SUPFAM" id="SSF161098">
    <property type="entry name" value="MetI-like"/>
    <property type="match status" value="1"/>
</dbReference>
<feature type="transmembrane region" description="Helical" evidence="8">
    <location>
        <begin position="138"/>
        <end position="159"/>
    </location>
</feature>
<evidence type="ECO:0000256" key="1">
    <source>
        <dbReference type="ARBA" id="ARBA00004429"/>
    </source>
</evidence>
<feature type="transmembrane region" description="Helical" evidence="8">
    <location>
        <begin position="58"/>
        <end position="84"/>
    </location>
</feature>
<keyword evidence="11" id="KW-1185">Reference proteome</keyword>
<evidence type="ECO:0000256" key="6">
    <source>
        <dbReference type="ARBA" id="ARBA00022989"/>
    </source>
</evidence>
<evidence type="ECO:0000256" key="8">
    <source>
        <dbReference type="RuleBase" id="RU363032"/>
    </source>
</evidence>
<dbReference type="KEGG" id="pspw:BJG93_02660"/>
<evidence type="ECO:0000256" key="7">
    <source>
        <dbReference type="ARBA" id="ARBA00023136"/>
    </source>
</evidence>
<comment type="similarity">
    <text evidence="8">Belongs to the binding-protein-dependent transport system permease family.</text>
</comment>
<keyword evidence="4" id="KW-0997">Cell inner membrane</keyword>
<evidence type="ECO:0000313" key="10">
    <source>
        <dbReference type="EMBL" id="APA84415.1"/>
    </source>
</evidence>
<evidence type="ECO:0000256" key="3">
    <source>
        <dbReference type="ARBA" id="ARBA00022475"/>
    </source>
</evidence>
<dbReference type="STRING" id="754502.BJG93_02660"/>
<dbReference type="PANTHER" id="PTHR43357:SF4">
    <property type="entry name" value="INNER MEMBRANE ABC TRANSPORTER PERMEASE PROTEIN YDCV"/>
    <property type="match status" value="1"/>
</dbReference>
<evidence type="ECO:0000256" key="5">
    <source>
        <dbReference type="ARBA" id="ARBA00022692"/>
    </source>
</evidence>
<keyword evidence="5 8" id="KW-0812">Transmembrane</keyword>
<feature type="transmembrane region" description="Helical" evidence="8">
    <location>
        <begin position="96"/>
        <end position="118"/>
    </location>
</feature>
<keyword evidence="6 8" id="KW-1133">Transmembrane helix</keyword>
<organism evidence="10 11">
    <name type="scientific">Paraburkholderia sprentiae WSM5005</name>
    <dbReference type="NCBI Taxonomy" id="754502"/>
    <lineage>
        <taxon>Bacteria</taxon>
        <taxon>Pseudomonadati</taxon>
        <taxon>Pseudomonadota</taxon>
        <taxon>Betaproteobacteria</taxon>
        <taxon>Burkholderiales</taxon>
        <taxon>Burkholderiaceae</taxon>
        <taxon>Paraburkholderia</taxon>
    </lineage>
</organism>
<keyword evidence="7 8" id="KW-0472">Membrane</keyword>
<protein>
    <submittedName>
        <fullName evidence="10">ABC transporter permease</fullName>
    </submittedName>
</protein>
<dbReference type="Proteomes" id="UP000179860">
    <property type="component" value="Chromosome 1"/>
</dbReference>
<dbReference type="Pfam" id="PF00528">
    <property type="entry name" value="BPD_transp_1"/>
    <property type="match status" value="1"/>
</dbReference>
<dbReference type="PANTHER" id="PTHR43357">
    <property type="entry name" value="INNER MEMBRANE ABC TRANSPORTER PERMEASE PROTEIN YDCV"/>
    <property type="match status" value="1"/>
</dbReference>
<dbReference type="GO" id="GO:0055085">
    <property type="term" value="P:transmembrane transport"/>
    <property type="evidence" value="ECO:0007669"/>
    <property type="project" value="InterPro"/>
</dbReference>
<proteinExistence type="inferred from homology"/>
<reference evidence="10" key="1">
    <citation type="submission" date="2016-09" db="EMBL/GenBank/DDBJ databases">
        <title>The Complete Genome of Burkholderia sprentiae wsm5005.</title>
        <authorList>
            <person name="De Meyer S."/>
            <person name="Wang P."/>
            <person name="Terpolilli J."/>
        </authorList>
    </citation>
    <scope>NUCLEOTIDE SEQUENCE [LARGE SCALE GENOMIC DNA]</scope>
    <source>
        <strain evidence="10">WSM5005</strain>
    </source>
</reference>
<sequence>MNDVTFPLRWRIALLAPALAVFIAFWLLPMGALAQLSGGGRAFATYRAMLTNARYMSSLGATVVLSAAVTAATLVLSVIAGLLLARREFAGKRALLALLTFPLAFPGVVVGFMVIMLAGRQGLIGALSLKLAGDRWVFAYSMSGLFLGYLYFSIPRVIVNVMASASKLDQSLEEAARSLGASPWRITRDIVLPALSPGLIAAGAVCFATAMGAFGTAFTLATDIDVLPMTIYTEFTLNANMMTAAGLSIVLGIVTWAVLAIARSVSGAGVAASA</sequence>
<dbReference type="AlphaFoldDB" id="A0A1I9YDN2"/>
<evidence type="ECO:0000259" key="9">
    <source>
        <dbReference type="PROSITE" id="PS50928"/>
    </source>
</evidence>
<comment type="subcellular location">
    <subcellularLocation>
        <location evidence="1">Cell inner membrane</location>
        <topology evidence="1">Multi-pass membrane protein</topology>
    </subcellularLocation>
    <subcellularLocation>
        <location evidence="8">Cell membrane</location>
        <topology evidence="8">Multi-pass membrane protein</topology>
    </subcellularLocation>
</comment>
<dbReference type="InterPro" id="IPR035906">
    <property type="entry name" value="MetI-like_sf"/>
</dbReference>
<dbReference type="OrthoDB" id="7056428at2"/>
<dbReference type="CDD" id="cd06261">
    <property type="entry name" value="TM_PBP2"/>
    <property type="match status" value="1"/>
</dbReference>